<dbReference type="EMBL" id="CP015199">
    <property type="protein sequence ID" value="ANF52322.1"/>
    <property type="molecule type" value="Genomic_DNA"/>
</dbReference>
<dbReference type="OrthoDB" id="4954833at2"/>
<dbReference type="KEGG" id="chh:A0O34_18165"/>
<organism evidence="1 2">
    <name type="scientific">Chryseobacterium glaciei</name>
    <dbReference type="NCBI Taxonomy" id="1685010"/>
    <lineage>
        <taxon>Bacteria</taxon>
        <taxon>Pseudomonadati</taxon>
        <taxon>Bacteroidota</taxon>
        <taxon>Flavobacteriia</taxon>
        <taxon>Flavobacteriales</taxon>
        <taxon>Weeksellaceae</taxon>
        <taxon>Chryseobacterium group</taxon>
        <taxon>Chryseobacterium</taxon>
    </lineage>
</organism>
<accession>A0A172XZP1</accession>
<evidence type="ECO:0000313" key="1">
    <source>
        <dbReference type="EMBL" id="ANF52322.1"/>
    </source>
</evidence>
<dbReference type="PIRSF" id="PIRSF032285">
    <property type="entry name" value="UCP032285"/>
    <property type="match status" value="1"/>
</dbReference>
<dbReference type="AlphaFoldDB" id="A0A172XZP1"/>
<name>A0A172XZP1_9FLAO</name>
<dbReference type="InterPro" id="IPR038231">
    <property type="entry name" value="MepB-like_sf"/>
</dbReference>
<dbReference type="Gene3D" id="3.40.1350.140">
    <property type="entry name" value="MepB-like"/>
    <property type="match status" value="1"/>
</dbReference>
<protein>
    <recommendedName>
        <fullName evidence="3">MepB family protein</fullName>
    </recommendedName>
</protein>
<dbReference type="InterPro" id="IPR011235">
    <property type="entry name" value="MepB-like"/>
</dbReference>
<reference evidence="1 2" key="1">
    <citation type="submission" date="2016-04" db="EMBL/GenBank/DDBJ databases">
        <title>Complete Genome Sequence of Chryseobacterium sp. IHBB 10212.</title>
        <authorList>
            <person name="Pal M."/>
            <person name="Swarnkar M.K."/>
            <person name="Kaushal K."/>
            <person name="Chhibber S."/>
            <person name="Singh A.K."/>
            <person name="Gulati A."/>
        </authorList>
    </citation>
    <scope>NUCLEOTIDE SEQUENCE [LARGE SCALE GENOMIC DNA]</scope>
    <source>
        <strain evidence="1 2">IHBB 10212</strain>
    </source>
</reference>
<proteinExistence type="predicted"/>
<dbReference type="Proteomes" id="UP000077824">
    <property type="component" value="Chromosome"/>
</dbReference>
<evidence type="ECO:0008006" key="3">
    <source>
        <dbReference type="Google" id="ProtNLM"/>
    </source>
</evidence>
<dbReference type="STRING" id="1685010.A0O34_18165"/>
<dbReference type="RefSeq" id="WP_066757850.1">
    <property type="nucleotide sequence ID" value="NZ_CP015199.1"/>
</dbReference>
<keyword evidence="2" id="KW-1185">Reference proteome</keyword>
<sequence>MIKELSRIEDFVFKTLQLNLSNIETDLECEEYFGHNFSLNTFKIKFRKAKITPTKNGQFVTLWRRNSDGKTEPFNASDDFDFYLIATEKDTQFGFFIFPKKVLSEKQILTNDQKEGKRGFRVYTNWDEPESKQAEKTKNWQTKYFIDISDNSDIDFNKFKNIIEEIL</sequence>
<evidence type="ECO:0000313" key="2">
    <source>
        <dbReference type="Proteomes" id="UP000077824"/>
    </source>
</evidence>
<dbReference type="Pfam" id="PF08877">
    <property type="entry name" value="MepB-like"/>
    <property type="match status" value="1"/>
</dbReference>
<gene>
    <name evidence="1" type="ORF">A0O34_18165</name>
</gene>